<proteinExistence type="predicted"/>
<organism evidence="1 2">
    <name type="scientific">Rhodoferax lithotrophicus</name>
    <dbReference type="NCBI Taxonomy" id="2798804"/>
    <lineage>
        <taxon>Bacteria</taxon>
        <taxon>Pseudomonadati</taxon>
        <taxon>Pseudomonadota</taxon>
        <taxon>Betaproteobacteria</taxon>
        <taxon>Burkholderiales</taxon>
        <taxon>Comamonadaceae</taxon>
        <taxon>Rhodoferax</taxon>
    </lineage>
</organism>
<gene>
    <name evidence="1" type="ORF">MIZ03_3224</name>
</gene>
<protein>
    <submittedName>
        <fullName evidence="1">Uncharacterized protein</fullName>
    </submittedName>
</protein>
<dbReference type="EMBL" id="AP024238">
    <property type="protein sequence ID" value="BCO28324.1"/>
    <property type="molecule type" value="Genomic_DNA"/>
</dbReference>
<evidence type="ECO:0000313" key="2">
    <source>
        <dbReference type="Proteomes" id="UP000824366"/>
    </source>
</evidence>
<accession>A0ABN6DBL1</accession>
<name>A0ABN6DBL1_9BURK</name>
<evidence type="ECO:0000313" key="1">
    <source>
        <dbReference type="EMBL" id="BCO28324.1"/>
    </source>
</evidence>
<reference evidence="1 2" key="1">
    <citation type="journal article" date="2021" name="Microbiol. Spectr.">
        <title>A Single Bacterium Capable of Oxidation and Reduction of Iron at Circumneutral pH.</title>
        <authorList>
            <person name="Kato S."/>
            <person name="Ohkuma M."/>
        </authorList>
    </citation>
    <scope>NUCLEOTIDE SEQUENCE [LARGE SCALE GENOMIC DNA]</scope>
    <source>
        <strain evidence="1 2">MIZ03</strain>
    </source>
</reference>
<keyword evidence="2" id="KW-1185">Reference proteome</keyword>
<sequence>MGTNFRAHAAVTLLLCDELQPDGAKHRRYAVKPLSTDAVHPLRPPKPWATVG</sequence>
<dbReference type="Proteomes" id="UP000824366">
    <property type="component" value="Chromosome"/>
</dbReference>